<feature type="non-terminal residue" evidence="1">
    <location>
        <position position="1"/>
    </location>
</feature>
<sequence length="140" mass="16054">INSKLREDVKDLFDNTTSNMTNMFWNNVNMNMTAIFTAKFSYKANITIVFYLNDKLIADLMKTSSRRKRSSVNESESIYIDYVDDGDRLNVTELAKSAYCTFEGYKVDNTTLRCRSLCVNNTYCKNNAACQLVNGIISCR</sequence>
<reference evidence="1" key="1">
    <citation type="submission" date="2023-07" db="EMBL/GenBank/DDBJ databases">
        <authorList>
            <person name="Stuckert A."/>
        </authorList>
    </citation>
    <scope>NUCLEOTIDE SEQUENCE</scope>
</reference>
<comment type="caution">
    <text evidence="1">The sequence shown here is derived from an EMBL/GenBank/DDBJ whole genome shotgun (WGS) entry which is preliminary data.</text>
</comment>
<name>A0ABN9MPJ6_9NEOB</name>
<accession>A0ABN9MPJ6</accession>
<evidence type="ECO:0000313" key="2">
    <source>
        <dbReference type="Proteomes" id="UP001176940"/>
    </source>
</evidence>
<gene>
    <name evidence="1" type="ORF">RIMI_LOCUS23328225</name>
</gene>
<organism evidence="1 2">
    <name type="scientific">Ranitomeya imitator</name>
    <name type="common">mimic poison frog</name>
    <dbReference type="NCBI Taxonomy" id="111125"/>
    <lineage>
        <taxon>Eukaryota</taxon>
        <taxon>Metazoa</taxon>
        <taxon>Chordata</taxon>
        <taxon>Craniata</taxon>
        <taxon>Vertebrata</taxon>
        <taxon>Euteleostomi</taxon>
        <taxon>Amphibia</taxon>
        <taxon>Batrachia</taxon>
        <taxon>Anura</taxon>
        <taxon>Neobatrachia</taxon>
        <taxon>Hyloidea</taxon>
        <taxon>Dendrobatidae</taxon>
        <taxon>Dendrobatinae</taxon>
        <taxon>Ranitomeya</taxon>
    </lineage>
</organism>
<evidence type="ECO:0000313" key="1">
    <source>
        <dbReference type="EMBL" id="CAJ0968686.1"/>
    </source>
</evidence>
<dbReference type="EMBL" id="CAUEEQ010079557">
    <property type="protein sequence ID" value="CAJ0968686.1"/>
    <property type="molecule type" value="Genomic_DNA"/>
</dbReference>
<keyword evidence="2" id="KW-1185">Reference proteome</keyword>
<protein>
    <submittedName>
        <fullName evidence="1">Uncharacterized protein</fullName>
    </submittedName>
</protein>
<proteinExistence type="predicted"/>
<dbReference type="Proteomes" id="UP001176940">
    <property type="component" value="Unassembled WGS sequence"/>
</dbReference>